<accession>A0A923LE01</accession>
<dbReference type="InterPro" id="IPR002656">
    <property type="entry name" value="Acyl_transf_3_dom"/>
</dbReference>
<dbReference type="Proteomes" id="UP000649345">
    <property type="component" value="Unassembled WGS sequence"/>
</dbReference>
<protein>
    <submittedName>
        <fullName evidence="3">Acyltransferase family protein</fullName>
    </submittedName>
</protein>
<feature type="transmembrane region" description="Helical" evidence="1">
    <location>
        <begin position="78"/>
        <end position="98"/>
    </location>
</feature>
<dbReference type="PANTHER" id="PTHR37312:SF1">
    <property type="entry name" value="MEMBRANE-BOUND ACYLTRANSFERASE YKRP-RELATED"/>
    <property type="match status" value="1"/>
</dbReference>
<keyword evidence="1" id="KW-0812">Transmembrane</keyword>
<keyword evidence="1" id="KW-0472">Membrane</keyword>
<evidence type="ECO:0000256" key="1">
    <source>
        <dbReference type="SAM" id="Phobius"/>
    </source>
</evidence>
<dbReference type="InterPro" id="IPR052734">
    <property type="entry name" value="Nod_factor_acetyltransferase"/>
</dbReference>
<evidence type="ECO:0000313" key="3">
    <source>
        <dbReference type="EMBL" id="MBC5660389.1"/>
    </source>
</evidence>
<proteinExistence type="predicted"/>
<keyword evidence="3" id="KW-0012">Acyltransferase</keyword>
<feature type="domain" description="Acyltransferase 3" evidence="2">
    <location>
        <begin position="10"/>
        <end position="310"/>
    </location>
</feature>
<keyword evidence="1" id="KW-1133">Transmembrane helix</keyword>
<gene>
    <name evidence="3" type="ORF">H8S44_11470</name>
</gene>
<keyword evidence="3" id="KW-0808">Transferase</keyword>
<dbReference type="AlphaFoldDB" id="A0A923LE01"/>
<evidence type="ECO:0000313" key="4">
    <source>
        <dbReference type="Proteomes" id="UP000649345"/>
    </source>
</evidence>
<feature type="transmembrane region" description="Helical" evidence="1">
    <location>
        <begin position="294"/>
        <end position="316"/>
    </location>
</feature>
<dbReference type="RefSeq" id="WP_186872378.1">
    <property type="nucleotide sequence ID" value="NZ_JACOOR010000006.1"/>
</dbReference>
<keyword evidence="4" id="KW-1185">Reference proteome</keyword>
<evidence type="ECO:0000259" key="2">
    <source>
        <dbReference type="Pfam" id="PF01757"/>
    </source>
</evidence>
<feature type="transmembrane region" description="Helical" evidence="1">
    <location>
        <begin position="172"/>
        <end position="188"/>
    </location>
</feature>
<organism evidence="3 4">
    <name type="scientific">Anaerosacchariphilus hominis</name>
    <dbReference type="NCBI Taxonomy" id="2763017"/>
    <lineage>
        <taxon>Bacteria</taxon>
        <taxon>Bacillati</taxon>
        <taxon>Bacillota</taxon>
        <taxon>Clostridia</taxon>
        <taxon>Lachnospirales</taxon>
        <taxon>Lachnospiraceae</taxon>
        <taxon>Anaerosacchariphilus</taxon>
    </lineage>
</organism>
<feature type="transmembrane region" description="Helical" evidence="1">
    <location>
        <begin position="226"/>
        <end position="248"/>
    </location>
</feature>
<feature type="transmembrane region" description="Helical" evidence="1">
    <location>
        <begin position="12"/>
        <end position="30"/>
    </location>
</feature>
<reference evidence="3" key="1">
    <citation type="submission" date="2020-08" db="EMBL/GenBank/DDBJ databases">
        <title>Genome public.</title>
        <authorList>
            <person name="Liu C."/>
            <person name="Sun Q."/>
        </authorList>
    </citation>
    <scope>NUCLEOTIDE SEQUENCE</scope>
    <source>
        <strain evidence="3">NSJ-68</strain>
    </source>
</reference>
<feature type="transmembrane region" description="Helical" evidence="1">
    <location>
        <begin position="110"/>
        <end position="133"/>
    </location>
</feature>
<feature type="transmembrane region" description="Helical" evidence="1">
    <location>
        <begin position="260"/>
        <end position="282"/>
    </location>
</feature>
<sequence length="343" mass="38289">MNQKSRSLTIDATKGAAILLVMLGHVLVWNHMEDGILYDVIKVIQMPLFILVSGYLCGMGRKISSLSEYGNKLKKRALSYLTPFFFWIILQHPLHPAANIVETLFGLDKGLWFLMTLFLLTLMVYTAELAGAAAGRRFGAFGRKITFWTVYLGLAAVVVLETLMGVEFLSPGLTRLYLPFYLAGYLAGEQKERLKALPEMLKNAGGALTLVGLLAMAVLLDLQDVTTLLLLGRQIIASFLGCAAVCWLLTKCGPNRFKKFLAWVGGYTLEIYVVHFHFATVLNRGQVYARYSAGWFLFVIASFMAMSVITAVIIAVTKRIRLLDFLLYGKWPADGQFFSKKQK</sequence>
<feature type="transmembrane region" description="Helical" evidence="1">
    <location>
        <begin position="145"/>
        <end position="166"/>
    </location>
</feature>
<feature type="transmembrane region" description="Helical" evidence="1">
    <location>
        <begin position="200"/>
        <end position="220"/>
    </location>
</feature>
<feature type="transmembrane region" description="Helical" evidence="1">
    <location>
        <begin position="36"/>
        <end position="57"/>
    </location>
</feature>
<comment type="caution">
    <text evidence="3">The sequence shown here is derived from an EMBL/GenBank/DDBJ whole genome shotgun (WGS) entry which is preliminary data.</text>
</comment>
<dbReference type="PANTHER" id="PTHR37312">
    <property type="entry name" value="MEMBRANE-BOUND ACYLTRANSFERASE YKRP-RELATED"/>
    <property type="match status" value="1"/>
</dbReference>
<dbReference type="Pfam" id="PF01757">
    <property type="entry name" value="Acyl_transf_3"/>
    <property type="match status" value="1"/>
</dbReference>
<dbReference type="EMBL" id="JACOOR010000006">
    <property type="protein sequence ID" value="MBC5660389.1"/>
    <property type="molecule type" value="Genomic_DNA"/>
</dbReference>
<name>A0A923LE01_9FIRM</name>
<dbReference type="GO" id="GO:0016747">
    <property type="term" value="F:acyltransferase activity, transferring groups other than amino-acyl groups"/>
    <property type="evidence" value="ECO:0007669"/>
    <property type="project" value="InterPro"/>
</dbReference>